<proteinExistence type="predicted"/>
<protein>
    <submittedName>
        <fullName evidence="1">Uncharacterized protein</fullName>
    </submittedName>
</protein>
<keyword evidence="2" id="KW-1185">Reference proteome</keyword>
<dbReference type="Proteomes" id="UP001152562">
    <property type="component" value="Unassembled WGS sequence"/>
</dbReference>
<comment type="caution">
    <text evidence="1">The sequence shown here is derived from an EMBL/GenBank/DDBJ whole genome shotgun (WGS) entry which is preliminary data.</text>
</comment>
<evidence type="ECO:0000313" key="2">
    <source>
        <dbReference type="Proteomes" id="UP001152562"/>
    </source>
</evidence>
<gene>
    <name evidence="1" type="ORF">PIBRA_LOCUS2676</name>
</gene>
<organism evidence="1 2">
    <name type="scientific">Pieris brassicae</name>
    <name type="common">White butterfly</name>
    <name type="synonym">Large white butterfly</name>
    <dbReference type="NCBI Taxonomy" id="7116"/>
    <lineage>
        <taxon>Eukaryota</taxon>
        <taxon>Metazoa</taxon>
        <taxon>Ecdysozoa</taxon>
        <taxon>Arthropoda</taxon>
        <taxon>Hexapoda</taxon>
        <taxon>Insecta</taxon>
        <taxon>Pterygota</taxon>
        <taxon>Neoptera</taxon>
        <taxon>Endopterygota</taxon>
        <taxon>Lepidoptera</taxon>
        <taxon>Glossata</taxon>
        <taxon>Ditrysia</taxon>
        <taxon>Papilionoidea</taxon>
        <taxon>Pieridae</taxon>
        <taxon>Pierinae</taxon>
        <taxon>Pieris</taxon>
    </lineage>
</organism>
<accession>A0A9P0T588</accession>
<reference evidence="1" key="1">
    <citation type="submission" date="2022-05" db="EMBL/GenBank/DDBJ databases">
        <authorList>
            <person name="Okamura Y."/>
        </authorList>
    </citation>
    <scope>NUCLEOTIDE SEQUENCE</scope>
</reference>
<dbReference type="AlphaFoldDB" id="A0A9P0T588"/>
<dbReference type="EMBL" id="CALOZG010000003">
    <property type="protein sequence ID" value="CAH4001756.1"/>
    <property type="molecule type" value="Genomic_DNA"/>
</dbReference>
<name>A0A9P0T588_PIEBR</name>
<evidence type="ECO:0000313" key="1">
    <source>
        <dbReference type="EMBL" id="CAH4001756.1"/>
    </source>
</evidence>
<sequence>MAIKSVMHTEHLYGYHGAVERLKTYSFLRQSKGNFEPVDCMADSLRLSLLNFSNWAIDRRERSRAAKLVSRGAAFETVPFCFYVCNEDS</sequence>